<gene>
    <name evidence="4" type="ORF">KUF71_004204</name>
</gene>
<organism evidence="4 5">
    <name type="scientific">Frankliniella fusca</name>
    <dbReference type="NCBI Taxonomy" id="407009"/>
    <lineage>
        <taxon>Eukaryota</taxon>
        <taxon>Metazoa</taxon>
        <taxon>Ecdysozoa</taxon>
        <taxon>Arthropoda</taxon>
        <taxon>Hexapoda</taxon>
        <taxon>Insecta</taxon>
        <taxon>Pterygota</taxon>
        <taxon>Neoptera</taxon>
        <taxon>Paraneoptera</taxon>
        <taxon>Thysanoptera</taxon>
        <taxon>Terebrantia</taxon>
        <taxon>Thripoidea</taxon>
        <taxon>Thripidae</taxon>
        <taxon>Frankliniella</taxon>
    </lineage>
</organism>
<proteinExistence type="inferred from homology"/>
<dbReference type="SMART" id="SM00020">
    <property type="entry name" value="Tryp_SPc"/>
    <property type="match status" value="1"/>
</dbReference>
<dbReference type="GO" id="GO:0004252">
    <property type="term" value="F:serine-type endopeptidase activity"/>
    <property type="evidence" value="ECO:0007669"/>
    <property type="project" value="InterPro"/>
</dbReference>
<accession>A0AAE1GX18</accession>
<dbReference type="InterPro" id="IPR009003">
    <property type="entry name" value="Peptidase_S1_PA"/>
</dbReference>
<dbReference type="EMBL" id="JAHWGI010000186">
    <property type="protein sequence ID" value="KAK3910704.1"/>
    <property type="molecule type" value="Genomic_DNA"/>
</dbReference>
<dbReference type="InterPro" id="IPR001254">
    <property type="entry name" value="Trypsin_dom"/>
</dbReference>
<reference evidence="4" key="2">
    <citation type="journal article" date="2023" name="BMC Genomics">
        <title>Pest status, molecular evolution, and epigenetic factors derived from the genome assembly of Frankliniella fusca, a thysanopteran phytovirus vector.</title>
        <authorList>
            <person name="Catto M.A."/>
            <person name="Labadie P.E."/>
            <person name="Jacobson A.L."/>
            <person name="Kennedy G.G."/>
            <person name="Srinivasan R."/>
            <person name="Hunt B.G."/>
        </authorList>
    </citation>
    <scope>NUCLEOTIDE SEQUENCE</scope>
    <source>
        <strain evidence="4">PL_HMW_Pooled</strain>
    </source>
</reference>
<dbReference type="PROSITE" id="PS00134">
    <property type="entry name" value="TRYPSIN_HIS"/>
    <property type="match status" value="1"/>
</dbReference>
<comment type="similarity">
    <text evidence="2">Belongs to the peptidase S1 family. CLIP subfamily.</text>
</comment>
<feature type="domain" description="Peptidase S1" evidence="3">
    <location>
        <begin position="1"/>
        <end position="178"/>
    </location>
</feature>
<evidence type="ECO:0000313" key="5">
    <source>
        <dbReference type="Proteomes" id="UP001219518"/>
    </source>
</evidence>
<dbReference type="GO" id="GO:0006508">
    <property type="term" value="P:proteolysis"/>
    <property type="evidence" value="ECO:0007669"/>
    <property type="project" value="InterPro"/>
</dbReference>
<dbReference type="PANTHER" id="PTHR24256">
    <property type="entry name" value="TRYPTASE-RELATED"/>
    <property type="match status" value="1"/>
</dbReference>
<comment type="caution">
    <text evidence="4">The sequence shown here is derived from an EMBL/GenBank/DDBJ whole genome shotgun (WGS) entry which is preliminary data.</text>
</comment>
<dbReference type="SUPFAM" id="SSF50494">
    <property type="entry name" value="Trypsin-like serine proteases"/>
    <property type="match status" value="1"/>
</dbReference>
<dbReference type="InterPro" id="IPR018114">
    <property type="entry name" value="TRYPSIN_HIS"/>
</dbReference>
<dbReference type="AlphaFoldDB" id="A0AAE1GX18"/>
<reference evidence="4" key="1">
    <citation type="submission" date="2021-07" db="EMBL/GenBank/DDBJ databases">
        <authorList>
            <person name="Catto M.A."/>
            <person name="Jacobson A."/>
            <person name="Kennedy G."/>
            <person name="Labadie P."/>
            <person name="Hunt B.G."/>
            <person name="Srinivasan R."/>
        </authorList>
    </citation>
    <scope>NUCLEOTIDE SEQUENCE</scope>
    <source>
        <strain evidence="4">PL_HMW_Pooled</strain>
        <tissue evidence="4">Head</tissue>
    </source>
</reference>
<evidence type="ECO:0000256" key="2">
    <source>
        <dbReference type="ARBA" id="ARBA00024195"/>
    </source>
</evidence>
<evidence type="ECO:0000256" key="1">
    <source>
        <dbReference type="ARBA" id="ARBA00023157"/>
    </source>
</evidence>
<name>A0AAE1GX18_9NEOP</name>
<keyword evidence="5" id="KW-1185">Reference proteome</keyword>
<dbReference type="Pfam" id="PF00089">
    <property type="entry name" value="Trypsin"/>
    <property type="match status" value="1"/>
</dbReference>
<dbReference type="Proteomes" id="UP001219518">
    <property type="component" value="Unassembled WGS sequence"/>
</dbReference>
<dbReference type="InterPro" id="IPR051487">
    <property type="entry name" value="Ser/Thr_Proteases_Immune/Dev"/>
</dbReference>
<protein>
    <submittedName>
        <fullName evidence="4">Trypsin</fullName>
    </submittedName>
</protein>
<dbReference type="Gene3D" id="2.40.10.10">
    <property type="entry name" value="Trypsin-like serine proteases"/>
    <property type="match status" value="1"/>
</dbReference>
<dbReference type="PROSITE" id="PS50240">
    <property type="entry name" value="TRYPSIN_DOM"/>
    <property type="match status" value="1"/>
</dbReference>
<sequence>MNPAKVVILLAAFEARDNLSAPFSQECGAVIVSSLYLITAAHCLVDYKTPNLMRIRVGTSTLEQGGDVYNVAQFWTHPSYKVYSSNTGTYLDYDIGVIRLASPLKTTAKAQAAKLIPLNQELAQGVKGDSGGPIYKSDKNDNSVVALGSWTTCVGFVPNVNTDLANPDIRSFIREKTNSNI</sequence>
<keyword evidence="1" id="KW-1015">Disulfide bond</keyword>
<dbReference type="InterPro" id="IPR043504">
    <property type="entry name" value="Peptidase_S1_PA_chymotrypsin"/>
</dbReference>
<evidence type="ECO:0000313" key="4">
    <source>
        <dbReference type="EMBL" id="KAK3910704.1"/>
    </source>
</evidence>
<evidence type="ECO:0000259" key="3">
    <source>
        <dbReference type="PROSITE" id="PS50240"/>
    </source>
</evidence>